<dbReference type="AlphaFoldDB" id="A0A7I8KPS3"/>
<dbReference type="EMBL" id="LR746270">
    <property type="protein sequence ID" value="CAA7399797.1"/>
    <property type="molecule type" value="Genomic_DNA"/>
</dbReference>
<evidence type="ECO:0000313" key="2">
    <source>
        <dbReference type="Proteomes" id="UP000663760"/>
    </source>
</evidence>
<protein>
    <submittedName>
        <fullName evidence="1">Uncharacterized protein</fullName>
    </submittedName>
</protein>
<evidence type="ECO:0000313" key="1">
    <source>
        <dbReference type="EMBL" id="CAA7399797.1"/>
    </source>
</evidence>
<gene>
    <name evidence="1" type="ORF">SI8410_07010467</name>
</gene>
<name>A0A7I8KPS3_SPIIN</name>
<keyword evidence="2" id="KW-1185">Reference proteome</keyword>
<accession>A0A7I8KPS3</accession>
<reference evidence="1" key="1">
    <citation type="submission" date="2020-02" db="EMBL/GenBank/DDBJ databases">
        <authorList>
            <person name="Scholz U."/>
            <person name="Mascher M."/>
            <person name="Fiebig A."/>
        </authorList>
    </citation>
    <scope>NUCLEOTIDE SEQUENCE</scope>
</reference>
<organism evidence="1 2">
    <name type="scientific">Spirodela intermedia</name>
    <name type="common">Intermediate duckweed</name>
    <dbReference type="NCBI Taxonomy" id="51605"/>
    <lineage>
        <taxon>Eukaryota</taxon>
        <taxon>Viridiplantae</taxon>
        <taxon>Streptophyta</taxon>
        <taxon>Embryophyta</taxon>
        <taxon>Tracheophyta</taxon>
        <taxon>Spermatophyta</taxon>
        <taxon>Magnoliopsida</taxon>
        <taxon>Liliopsida</taxon>
        <taxon>Araceae</taxon>
        <taxon>Lemnoideae</taxon>
        <taxon>Spirodela</taxon>
    </lineage>
</organism>
<dbReference type="Proteomes" id="UP000663760">
    <property type="component" value="Chromosome 7"/>
</dbReference>
<sequence length="22" mass="2787">MGRKWIHTIKYDIDHIIERYKA</sequence>
<proteinExistence type="predicted"/>